<accession>A0A8C0IYL5</accession>
<proteinExistence type="predicted"/>
<keyword evidence="2" id="KW-1185">Reference proteome</keyword>
<reference evidence="1" key="1">
    <citation type="submission" date="2025-08" db="UniProtKB">
        <authorList>
            <consortium name="Ensembl"/>
        </authorList>
    </citation>
    <scope>IDENTIFICATION</scope>
</reference>
<name>A0A8C0IYL5_CHEAB</name>
<reference evidence="1" key="2">
    <citation type="submission" date="2025-09" db="UniProtKB">
        <authorList>
            <consortium name="Ensembl"/>
        </authorList>
    </citation>
    <scope>IDENTIFICATION</scope>
</reference>
<dbReference type="Ensembl" id="ENSCABT00000026610.1">
    <property type="protein sequence ID" value="ENSCABP00000024283.1"/>
    <property type="gene ID" value="ENSCABG00000017902.1"/>
</dbReference>
<protein>
    <submittedName>
        <fullName evidence="1">Uncharacterized protein</fullName>
    </submittedName>
</protein>
<evidence type="ECO:0000313" key="2">
    <source>
        <dbReference type="Proteomes" id="UP000694404"/>
    </source>
</evidence>
<dbReference type="AlphaFoldDB" id="A0A8C0IYL5"/>
<organism evidence="1 2">
    <name type="scientific">Chelonoidis abingdonii</name>
    <name type="common">Abingdon island giant tortoise</name>
    <name type="synonym">Testudo abingdonii</name>
    <dbReference type="NCBI Taxonomy" id="106734"/>
    <lineage>
        <taxon>Eukaryota</taxon>
        <taxon>Metazoa</taxon>
        <taxon>Chordata</taxon>
        <taxon>Craniata</taxon>
        <taxon>Vertebrata</taxon>
        <taxon>Euteleostomi</taxon>
        <taxon>Archelosauria</taxon>
        <taxon>Testudinata</taxon>
        <taxon>Testudines</taxon>
        <taxon>Cryptodira</taxon>
        <taxon>Durocryptodira</taxon>
        <taxon>Testudinoidea</taxon>
        <taxon>Testudinidae</taxon>
        <taxon>Chelonoidis</taxon>
    </lineage>
</organism>
<evidence type="ECO:0000313" key="1">
    <source>
        <dbReference type="Ensembl" id="ENSCABP00000024283.1"/>
    </source>
</evidence>
<sequence length="118" mass="12593">MNCSPYGRLHSAPPAVLTTARVPTSCPVSCSSCPQLLGTARFRGPLHPFNKLLHASPPFHQLPCELLQLSLQTARSASLVGCSTRPQLLAWPALHSTIGISAACNIQELFDTGTPFSQ</sequence>
<dbReference type="Proteomes" id="UP000694404">
    <property type="component" value="Unplaced"/>
</dbReference>